<accession>A0ACB5T2V2</accession>
<organism evidence="1 2">
    <name type="scientific">Ambrosiozyma monospora</name>
    <name type="common">Yeast</name>
    <name type="synonym">Endomycopsis monosporus</name>
    <dbReference type="NCBI Taxonomy" id="43982"/>
    <lineage>
        <taxon>Eukaryota</taxon>
        <taxon>Fungi</taxon>
        <taxon>Dikarya</taxon>
        <taxon>Ascomycota</taxon>
        <taxon>Saccharomycotina</taxon>
        <taxon>Pichiomycetes</taxon>
        <taxon>Pichiales</taxon>
        <taxon>Pichiaceae</taxon>
        <taxon>Ambrosiozyma</taxon>
    </lineage>
</organism>
<proteinExistence type="predicted"/>
<name>A0ACB5T2V2_AMBMO</name>
<protein>
    <submittedName>
        <fullName evidence="1">Unnamed protein product</fullName>
    </submittedName>
</protein>
<keyword evidence="2" id="KW-1185">Reference proteome</keyword>
<evidence type="ECO:0000313" key="1">
    <source>
        <dbReference type="EMBL" id="GME79770.1"/>
    </source>
</evidence>
<sequence>MAFSFSQIFKSTPEPLLLKDVSGFQNYCGLAVLLKLRKLDSRVPRNSYQLTSQWRQQLHHYPDFLEEKPGDYSYFISKYSNLVSRIRKAPHVAYYLTEKEITRHCLKNFLSSKTTKPVAKVLERRGLYYKSFDEFEAMKKELFSSIERSEQKREWLIKRHQKRAYVTESREPEISDADLVVLKEKARQLRIKKRQQSVLTTGVRDGELFCERVPVNPENISANEIQPECVANSELSSKIASIKAKDEKQPLIPYDSVSQTDGVQTKKSSIVSIAITALSAAVTAIIEYSAESFLDQLDWIDSFFQSSKTYDAISAVDDATTSSNADFNCEEIQLGGASLDETSDTICNGATKYRSNSLLDELDWLDSVCIRFTPLATAHV</sequence>
<dbReference type="Proteomes" id="UP001165064">
    <property type="component" value="Unassembled WGS sequence"/>
</dbReference>
<dbReference type="EMBL" id="BSXS01002744">
    <property type="protein sequence ID" value="GME79770.1"/>
    <property type="molecule type" value="Genomic_DNA"/>
</dbReference>
<evidence type="ECO:0000313" key="2">
    <source>
        <dbReference type="Proteomes" id="UP001165064"/>
    </source>
</evidence>
<reference evidence="1" key="1">
    <citation type="submission" date="2023-04" db="EMBL/GenBank/DDBJ databases">
        <title>Ambrosiozyma monospora NBRC 10751.</title>
        <authorList>
            <person name="Ichikawa N."/>
            <person name="Sato H."/>
            <person name="Tonouchi N."/>
        </authorList>
    </citation>
    <scope>NUCLEOTIDE SEQUENCE</scope>
    <source>
        <strain evidence="1">NBRC 10751</strain>
    </source>
</reference>
<comment type="caution">
    <text evidence="1">The sequence shown here is derived from an EMBL/GenBank/DDBJ whole genome shotgun (WGS) entry which is preliminary data.</text>
</comment>
<gene>
    <name evidence="1" type="ORF">Amon02_000412300</name>
</gene>